<comment type="subcellular location">
    <subcellularLocation>
        <location evidence="1">Membrane</location>
        <topology evidence="1">Multi-pass membrane protein</topology>
    </subcellularLocation>
</comment>
<protein>
    <submittedName>
        <fullName evidence="7">Colicin V production protein</fullName>
    </submittedName>
</protein>
<feature type="transmembrane region" description="Helical" evidence="5">
    <location>
        <begin position="118"/>
        <end position="140"/>
    </location>
</feature>
<dbReference type="Proteomes" id="UP000032366">
    <property type="component" value="Unassembled WGS sequence"/>
</dbReference>
<proteinExistence type="predicted"/>
<evidence type="ECO:0000313" key="6">
    <source>
        <dbReference type="EMBL" id="KIX91026.1"/>
    </source>
</evidence>
<dbReference type="EMBL" id="JXWY01000032">
    <property type="protein sequence ID" value="KIX91026.1"/>
    <property type="molecule type" value="Genomic_DNA"/>
</dbReference>
<dbReference type="InterPro" id="IPR003825">
    <property type="entry name" value="Colicin-V_CvpA"/>
</dbReference>
<dbReference type="OrthoDB" id="2413505at2"/>
<keyword evidence="3 5" id="KW-1133">Transmembrane helix</keyword>
<dbReference type="RefSeq" id="WP_044359819.1">
    <property type="nucleotide sequence ID" value="NZ_JXWY01000032.1"/>
</dbReference>
<keyword evidence="4 5" id="KW-0472">Membrane</keyword>
<dbReference type="GO" id="GO:0016020">
    <property type="term" value="C:membrane"/>
    <property type="evidence" value="ECO:0007669"/>
    <property type="project" value="UniProtKB-SubCell"/>
</dbReference>
<evidence type="ECO:0000256" key="3">
    <source>
        <dbReference type="ARBA" id="ARBA00022989"/>
    </source>
</evidence>
<evidence type="ECO:0000313" key="8">
    <source>
        <dbReference type="Proteomes" id="UP000032366"/>
    </source>
</evidence>
<evidence type="ECO:0000256" key="4">
    <source>
        <dbReference type="ARBA" id="ARBA00023136"/>
    </source>
</evidence>
<evidence type="ECO:0000313" key="9">
    <source>
        <dbReference type="Proteomes" id="UP000254100"/>
    </source>
</evidence>
<dbReference type="Pfam" id="PF02674">
    <property type="entry name" value="Colicin_V"/>
    <property type="match status" value="1"/>
</dbReference>
<evidence type="ECO:0000256" key="2">
    <source>
        <dbReference type="ARBA" id="ARBA00022692"/>
    </source>
</evidence>
<reference evidence="7 9" key="2">
    <citation type="submission" date="2018-06" db="EMBL/GenBank/DDBJ databases">
        <authorList>
            <consortium name="Pathogen Informatics"/>
            <person name="Doyle S."/>
        </authorList>
    </citation>
    <scope>NUCLEOTIDE SEQUENCE [LARGE SCALE GENOMIC DNA]</scope>
    <source>
        <strain evidence="7 9">NCTC13832</strain>
    </source>
</reference>
<sequence length="172" mass="19306">MFVVCASVVTLVFMLVGFHRGLLSSLLHLASTILGLWMAKQYYEPFSDYLRLFLPFPKTLAYDTHYVLVLNQPELRFDRLCGFILIVLIVKTMMYLVLGSFAPFLISRQRGVMTRILGAALSIVSAIVVIHLVSHVAVLIPDPQLQTHVAKSSVGQWFVLKVPLLSEMTLSL</sequence>
<dbReference type="Proteomes" id="UP000254100">
    <property type="component" value="Unassembled WGS sequence"/>
</dbReference>
<dbReference type="PANTHER" id="PTHR37306:SF1">
    <property type="entry name" value="COLICIN V PRODUCTION PROTEIN"/>
    <property type="match status" value="1"/>
</dbReference>
<accession>A0A0D6XS10</accession>
<gene>
    <name evidence="7" type="ORF">NCTC13832_00844</name>
    <name evidence="6" type="ORF">TP70_04720</name>
</gene>
<dbReference type="PANTHER" id="PTHR37306">
    <property type="entry name" value="COLICIN V PRODUCTION PROTEIN"/>
    <property type="match status" value="1"/>
</dbReference>
<evidence type="ECO:0000256" key="5">
    <source>
        <dbReference type="SAM" id="Phobius"/>
    </source>
</evidence>
<dbReference type="GO" id="GO:0009403">
    <property type="term" value="P:toxin biosynthetic process"/>
    <property type="evidence" value="ECO:0007669"/>
    <property type="project" value="InterPro"/>
</dbReference>
<dbReference type="EMBL" id="UHDT01000001">
    <property type="protein sequence ID" value="SUM57173.1"/>
    <property type="molecule type" value="Genomic_DNA"/>
</dbReference>
<organism evidence="7 9">
    <name type="scientific">Staphylococcus microti</name>
    <dbReference type="NCBI Taxonomy" id="569857"/>
    <lineage>
        <taxon>Bacteria</taxon>
        <taxon>Bacillati</taxon>
        <taxon>Bacillota</taxon>
        <taxon>Bacilli</taxon>
        <taxon>Bacillales</taxon>
        <taxon>Staphylococcaceae</taxon>
        <taxon>Staphylococcus</taxon>
    </lineage>
</organism>
<name>A0A0D6XS10_9STAP</name>
<reference evidence="6 8" key="1">
    <citation type="submission" date="2015-01" db="EMBL/GenBank/DDBJ databases">
        <authorList>
            <person name="Guo J."/>
        </authorList>
    </citation>
    <scope>NUCLEOTIDE SEQUENCE [LARGE SCALE GENOMIC DNA]</scope>
    <source>
        <strain evidence="6 8">DSM 22147</strain>
    </source>
</reference>
<dbReference type="STRING" id="569857.TP70_04720"/>
<evidence type="ECO:0000313" key="7">
    <source>
        <dbReference type="EMBL" id="SUM57173.1"/>
    </source>
</evidence>
<dbReference type="AlphaFoldDB" id="A0A0D6XS10"/>
<keyword evidence="2 5" id="KW-0812">Transmembrane</keyword>
<keyword evidence="8" id="KW-1185">Reference proteome</keyword>
<feature type="transmembrane region" description="Helical" evidence="5">
    <location>
        <begin position="83"/>
        <end position="106"/>
    </location>
</feature>
<evidence type="ECO:0000256" key="1">
    <source>
        <dbReference type="ARBA" id="ARBA00004141"/>
    </source>
</evidence>